<feature type="compositionally biased region" description="Basic residues" evidence="1">
    <location>
        <begin position="575"/>
        <end position="589"/>
    </location>
</feature>
<reference evidence="2 3" key="1">
    <citation type="submission" date="2015-12" db="EMBL/GenBank/DDBJ databases">
        <title>The genome of Folsomia candida.</title>
        <authorList>
            <person name="Faddeeva A."/>
            <person name="Derks M.F."/>
            <person name="Anvar Y."/>
            <person name="Smit S."/>
            <person name="Van Straalen N."/>
            <person name="Roelofs D."/>
        </authorList>
    </citation>
    <scope>NUCLEOTIDE SEQUENCE [LARGE SCALE GENOMIC DNA]</scope>
    <source>
        <strain evidence="2 3">VU population</strain>
        <tissue evidence="2">Whole body</tissue>
    </source>
</reference>
<proteinExistence type="predicted"/>
<accession>A0A226F5F8</accession>
<dbReference type="Proteomes" id="UP000198287">
    <property type="component" value="Unassembled WGS sequence"/>
</dbReference>
<evidence type="ECO:0000313" key="3">
    <source>
        <dbReference type="Proteomes" id="UP000198287"/>
    </source>
</evidence>
<evidence type="ECO:0000313" key="2">
    <source>
        <dbReference type="EMBL" id="OXA64644.1"/>
    </source>
</evidence>
<feature type="region of interest" description="Disordered" evidence="1">
    <location>
        <begin position="1"/>
        <end position="80"/>
    </location>
</feature>
<dbReference type="AlphaFoldDB" id="A0A226F5F8"/>
<keyword evidence="3" id="KW-1185">Reference proteome</keyword>
<feature type="compositionally biased region" description="Basic residues" evidence="1">
    <location>
        <begin position="440"/>
        <end position="449"/>
    </location>
</feature>
<feature type="compositionally biased region" description="Basic residues" evidence="1">
    <location>
        <begin position="1"/>
        <end position="19"/>
    </location>
</feature>
<organism evidence="2 3">
    <name type="scientific">Folsomia candida</name>
    <name type="common">Springtail</name>
    <dbReference type="NCBI Taxonomy" id="158441"/>
    <lineage>
        <taxon>Eukaryota</taxon>
        <taxon>Metazoa</taxon>
        <taxon>Ecdysozoa</taxon>
        <taxon>Arthropoda</taxon>
        <taxon>Hexapoda</taxon>
        <taxon>Collembola</taxon>
        <taxon>Entomobryomorpha</taxon>
        <taxon>Isotomoidea</taxon>
        <taxon>Isotomidae</taxon>
        <taxon>Proisotominae</taxon>
        <taxon>Folsomia</taxon>
    </lineage>
</organism>
<evidence type="ECO:0000256" key="1">
    <source>
        <dbReference type="SAM" id="MobiDB-lite"/>
    </source>
</evidence>
<name>A0A226F5F8_FOLCA</name>
<protein>
    <submittedName>
        <fullName evidence="2">Uncharacterized protein</fullName>
    </submittedName>
</protein>
<sequence>MTKSGKRVAKKRPARRKKWTTPSAEMKEQQNLLPPSPPSAASSPSSSFLPEVEGVEEGGGGEDPVIRMMNPPEISPLCTPNTEAMEKEDEDLHCLILSCSICTTEFPANEEPKVRFPGSSDEDWKDLVFRALCMHLNIQDFYEKIVSTENGINAAMMAFHMCQECLLYGWRLVELDQYLSTLKTEINSLADSFRTIISTFMSPTENDDHNGEVEVGLVFMRNFKTLATQSAPLIGTVEESNVMDDLNLNYTLDDVVDGILNEPTFANTEELQEEPVNDKDELSLNESSISNGNDTQEEELLFMNGTEGTEGHFNDDDNEDEFDRILSPSPPYSPLSPLFMEDTSVTIHDSLNMNGEDSSLGHNDFIQEEEGEGNTRSTCDVDDLFVDKMCENASPSFYPTMEDLPTPVVQPCSRRVDRNRKTRLSPKPKREPLKKIKSKRISKVGKQKKDKVTLSKRNSTPRRCAVHKNNKTKKIVNSSGAPRRLRISKKVIASLPSKDVEAYKILTRLGIPFQLVQVKVENLSLQNVLNNGIITMEDESPGGKSKHVVRVNSVYYDELFDIKIDQRIRTSPTRHSPRSTCKKATKPKSRALLDPNSSIVPIVNENEMVKELSISPISTTREQEIKFGDSHREINHTRYISPQNNDDFRSIQIHSPVLQLQNGSNGDVSSTCNNLPPLLQPVDPFNDKGDISSSSENDLTCQAPCLAPYFITADNSNDANRHQLG</sequence>
<comment type="caution">
    <text evidence="2">The sequence shown here is derived from an EMBL/GenBank/DDBJ whole genome shotgun (WGS) entry which is preliminary data.</text>
</comment>
<feature type="region of interest" description="Disordered" evidence="1">
    <location>
        <begin position="570"/>
        <end position="589"/>
    </location>
</feature>
<gene>
    <name evidence="2" type="ORF">Fcan01_03451</name>
</gene>
<dbReference type="EMBL" id="LNIX01000001">
    <property type="protein sequence ID" value="OXA64644.1"/>
    <property type="molecule type" value="Genomic_DNA"/>
</dbReference>
<feature type="region of interest" description="Disordered" evidence="1">
    <location>
        <begin position="440"/>
        <end position="460"/>
    </location>
</feature>